<dbReference type="Pfam" id="PF13794">
    <property type="entry name" value="MiaE_2"/>
    <property type="match status" value="1"/>
</dbReference>
<gene>
    <name evidence="2" type="ORF">GCM10025874_30480</name>
</gene>
<comment type="caution">
    <text evidence="2">The sequence shown here is derived from an EMBL/GenBank/DDBJ whole genome shotgun (WGS) entry which is preliminary data.</text>
</comment>
<keyword evidence="3" id="KW-1185">Reference proteome</keyword>
<feature type="domain" description="Ferritin-like" evidence="1">
    <location>
        <begin position="48"/>
        <end position="208"/>
    </location>
</feature>
<reference evidence="2 3" key="1">
    <citation type="journal article" date="2014" name="Int. J. Syst. Evol. Microbiol.">
        <title>Complete genome sequence of Corynebacterium casei LMG S-19264T (=DSM 44701T), isolated from a smear-ripened cheese.</title>
        <authorList>
            <consortium name="US DOE Joint Genome Institute (JGI-PGF)"/>
            <person name="Walter F."/>
            <person name="Albersmeier A."/>
            <person name="Kalinowski J."/>
            <person name="Ruckert C."/>
        </authorList>
    </citation>
    <scope>NUCLEOTIDE SEQUENCE [LARGE SCALE GENOMIC DNA]</scope>
    <source>
        <strain evidence="2 3">NBRC 112289</strain>
    </source>
</reference>
<evidence type="ECO:0000313" key="3">
    <source>
        <dbReference type="Proteomes" id="UP001157160"/>
    </source>
</evidence>
<accession>A0AA37UQB5</accession>
<dbReference type="InterPro" id="IPR059125">
    <property type="entry name" value="Ferritin_actino"/>
</dbReference>
<name>A0AA37UQB5_9MICO</name>
<dbReference type="EMBL" id="BSUL01000001">
    <property type="protein sequence ID" value="GMA29795.1"/>
    <property type="molecule type" value="Genomic_DNA"/>
</dbReference>
<protein>
    <recommendedName>
        <fullName evidence="1">Ferritin-like domain-containing protein</fullName>
    </recommendedName>
</protein>
<organism evidence="2 3">
    <name type="scientific">Arenivirga flava</name>
    <dbReference type="NCBI Taxonomy" id="1930060"/>
    <lineage>
        <taxon>Bacteria</taxon>
        <taxon>Bacillati</taxon>
        <taxon>Actinomycetota</taxon>
        <taxon>Actinomycetes</taxon>
        <taxon>Micrococcales</taxon>
        <taxon>Microbacteriaceae</taxon>
        <taxon>Arenivirga</taxon>
    </lineage>
</organism>
<dbReference type="InterPro" id="IPR012347">
    <property type="entry name" value="Ferritin-like"/>
</dbReference>
<evidence type="ECO:0000259" key="1">
    <source>
        <dbReference type="Pfam" id="PF13794"/>
    </source>
</evidence>
<dbReference type="Proteomes" id="UP001157160">
    <property type="component" value="Unassembled WGS sequence"/>
</dbReference>
<sequence>MVYADRVLSLFGRRRRKSAEAPTLNSRDDATLRSERVALAELTPPVERFLGQAAYLQLSLFESASRAAQLGPTVAAKRASAAIAEFPLEKHRALVGLIEDRDLDAVDLMEPFAPAIDRFRTVTTGADWHESLITSYVCAGFLDDFFAALGRGLPKDLPQRIGSILEVEDAERLIIAELRWSIDATPRLSSRLALWGRRLVGDAMLVARSATEQGVDADTETRLEPVFTELIGAHTRRMDKLGLTA</sequence>
<evidence type="ECO:0000313" key="2">
    <source>
        <dbReference type="EMBL" id="GMA29795.1"/>
    </source>
</evidence>
<proteinExistence type="predicted"/>
<dbReference type="AlphaFoldDB" id="A0AA37UQB5"/>
<dbReference type="Gene3D" id="1.20.1260.10">
    <property type="match status" value="1"/>
</dbReference>